<gene>
    <name evidence="3" type="ORF">AGLA0713_LOCUS147</name>
</gene>
<dbReference type="InterPro" id="IPR029052">
    <property type="entry name" value="Metallo-depent_PP-like"/>
</dbReference>
<evidence type="ECO:0008006" key="4">
    <source>
        <dbReference type="Google" id="ProtNLM"/>
    </source>
</evidence>
<feature type="compositionally biased region" description="Low complexity" evidence="1">
    <location>
        <begin position="234"/>
        <end position="265"/>
    </location>
</feature>
<proteinExistence type="predicted"/>
<keyword evidence="2" id="KW-1133">Transmembrane helix</keyword>
<protein>
    <recommendedName>
        <fullName evidence="4">Calcineurin-like phosphoesterase domain-containing protein</fullName>
    </recommendedName>
</protein>
<feature type="transmembrane region" description="Helical" evidence="2">
    <location>
        <begin position="182"/>
        <end position="204"/>
    </location>
</feature>
<name>A0A7S0PWM6_9STRA</name>
<sequence length="610" mass="65095">MVFGRKEGGLGYESYTDGRGGDEEVPAPPNQLMGASALMGKSSGVSLDGQSLILPDDANFSVDDDMSSINTSLYGGARGYGGGNVDPGPIAGVGVGDFVQDDPSILNEDPSILGGVVPPPHPEVVSTGTSSNGGGGGGGNTRGEDTRGMSNGKGNREYKMDDDDDGWLPGWVTGASPCLKGIIIASTALLVGALVLVVVAAVVAGNDSGSTSSRFNGGDGNSIDFTFAPIGTPVPTLSPSAAPTSAPTSSASPTSSFSPTPIPSAVPTNKPTNSPTVSVAPSEPGDTRSPTTEPSASPSTSQPSASPTNVPSSAPSTSEPTMTPSIQPTPVYQDTGNLQTFYITAGRFTETGFPDFQEKIAKLPTYDDSAFFVHLGDWNSPGTFNGECPKAEYEKAYNWYSAASVPTLFVMGDNEYNDCNNPSQAYNFWLDYFETYYEEHWEKNKDVKVKHQNERPENWAFVSKRILFVGINLVGGRKHDVDEWATRFQNNLDWVEKTHNDNKDKADAIFIFAHASPKLPDVVPFYDDLLNMVNTTFDALPTVIVNRNLGSEGWFDVTNYEGIRNLVLLVVKGQVFPPMKVQMDAAARRFSAEQSDWFDEMEDAANIMSP</sequence>
<accession>A0A7S0PWM6</accession>
<feature type="region of interest" description="Disordered" evidence="1">
    <location>
        <begin position="1"/>
        <end position="26"/>
    </location>
</feature>
<reference evidence="3" key="1">
    <citation type="submission" date="2021-01" db="EMBL/GenBank/DDBJ databases">
        <authorList>
            <person name="Corre E."/>
            <person name="Pelletier E."/>
            <person name="Niang G."/>
            <person name="Scheremetjew M."/>
            <person name="Finn R."/>
            <person name="Kale V."/>
            <person name="Holt S."/>
            <person name="Cochrane G."/>
            <person name="Meng A."/>
            <person name="Brown T."/>
            <person name="Cohen L."/>
        </authorList>
    </citation>
    <scope>NUCLEOTIDE SEQUENCE</scope>
</reference>
<evidence type="ECO:0000256" key="2">
    <source>
        <dbReference type="SAM" id="Phobius"/>
    </source>
</evidence>
<feature type="compositionally biased region" description="Polar residues" evidence="1">
    <location>
        <begin position="266"/>
        <end position="279"/>
    </location>
</feature>
<evidence type="ECO:0000256" key="1">
    <source>
        <dbReference type="SAM" id="MobiDB-lite"/>
    </source>
</evidence>
<evidence type="ECO:0000313" key="3">
    <source>
        <dbReference type="EMBL" id="CAD8595319.1"/>
    </source>
</evidence>
<keyword evidence="2" id="KW-0812">Transmembrane</keyword>
<keyword evidence="2" id="KW-0472">Membrane</keyword>
<dbReference type="EMBL" id="HBEX01000232">
    <property type="protein sequence ID" value="CAD8595319.1"/>
    <property type="molecule type" value="Transcribed_RNA"/>
</dbReference>
<feature type="region of interest" description="Disordered" evidence="1">
    <location>
        <begin position="120"/>
        <end position="164"/>
    </location>
</feature>
<feature type="compositionally biased region" description="Gly residues" evidence="1">
    <location>
        <begin position="131"/>
        <end position="141"/>
    </location>
</feature>
<organism evidence="3">
    <name type="scientific">Asterionellopsis glacialis</name>
    <dbReference type="NCBI Taxonomy" id="33640"/>
    <lineage>
        <taxon>Eukaryota</taxon>
        <taxon>Sar</taxon>
        <taxon>Stramenopiles</taxon>
        <taxon>Ochrophyta</taxon>
        <taxon>Bacillariophyta</taxon>
        <taxon>Fragilariophyceae</taxon>
        <taxon>Fragilariophycidae</taxon>
        <taxon>Fragilariales</taxon>
        <taxon>Fragilariaceae</taxon>
        <taxon>Asterionellopsis</taxon>
    </lineage>
</organism>
<feature type="region of interest" description="Disordered" evidence="1">
    <location>
        <begin position="234"/>
        <end position="333"/>
    </location>
</feature>
<feature type="compositionally biased region" description="Low complexity" evidence="1">
    <location>
        <begin position="287"/>
        <end position="308"/>
    </location>
</feature>
<dbReference type="AlphaFoldDB" id="A0A7S0PWM6"/>
<dbReference type="SUPFAM" id="SSF56300">
    <property type="entry name" value="Metallo-dependent phosphatases"/>
    <property type="match status" value="1"/>
</dbReference>
<feature type="compositionally biased region" description="Polar residues" evidence="1">
    <location>
        <begin position="309"/>
        <end position="333"/>
    </location>
</feature>